<dbReference type="Proteomes" id="UP000594262">
    <property type="component" value="Unplaced"/>
</dbReference>
<dbReference type="InterPro" id="IPR050958">
    <property type="entry name" value="Cell_Adh-Cytoskel_Orgn"/>
</dbReference>
<evidence type="ECO:0000256" key="5">
    <source>
        <dbReference type="SAM" id="SignalP"/>
    </source>
</evidence>
<evidence type="ECO:0000313" key="9">
    <source>
        <dbReference type="Proteomes" id="UP000594262"/>
    </source>
</evidence>
<dbReference type="GO" id="GO:0007156">
    <property type="term" value="P:homophilic cell adhesion via plasma membrane adhesion molecules"/>
    <property type="evidence" value="ECO:0007669"/>
    <property type="project" value="TreeGrafter"/>
</dbReference>
<dbReference type="RefSeq" id="XP_066916652.1">
    <property type="nucleotide sequence ID" value="XM_067060551.1"/>
</dbReference>
<dbReference type="InterPro" id="IPR013783">
    <property type="entry name" value="Ig-like_fold"/>
</dbReference>
<dbReference type="Pfam" id="PF08686">
    <property type="entry name" value="PLAC"/>
    <property type="match status" value="1"/>
</dbReference>
<dbReference type="SMART" id="SM00409">
    <property type="entry name" value="IG"/>
    <property type="match status" value="22"/>
</dbReference>
<dbReference type="InterPro" id="IPR007110">
    <property type="entry name" value="Ig-like_dom"/>
</dbReference>
<dbReference type="Pfam" id="PF07679">
    <property type="entry name" value="I-set"/>
    <property type="match status" value="15"/>
</dbReference>
<dbReference type="OrthoDB" id="5985519at2759"/>
<dbReference type="InterPro" id="IPR010909">
    <property type="entry name" value="PLAC"/>
</dbReference>
<dbReference type="PANTHER" id="PTHR45080">
    <property type="entry name" value="CONTACTIN 5"/>
    <property type="match status" value="1"/>
</dbReference>
<dbReference type="GO" id="GO:0005886">
    <property type="term" value="C:plasma membrane"/>
    <property type="evidence" value="ECO:0007669"/>
    <property type="project" value="TreeGrafter"/>
</dbReference>
<dbReference type="Gene3D" id="2.60.40.10">
    <property type="entry name" value="Immunoglobulins"/>
    <property type="match status" value="22"/>
</dbReference>
<feature type="domain" description="Ig-like" evidence="6">
    <location>
        <begin position="1263"/>
        <end position="1370"/>
    </location>
</feature>
<dbReference type="SMART" id="SM00408">
    <property type="entry name" value="IGc2"/>
    <property type="match status" value="22"/>
</dbReference>
<feature type="chain" id="PRO_5036401263" evidence="5">
    <location>
        <begin position="23"/>
        <end position="2710"/>
    </location>
</feature>
<organism evidence="8 9">
    <name type="scientific">Clytia hemisphaerica</name>
    <dbReference type="NCBI Taxonomy" id="252671"/>
    <lineage>
        <taxon>Eukaryota</taxon>
        <taxon>Metazoa</taxon>
        <taxon>Cnidaria</taxon>
        <taxon>Hydrozoa</taxon>
        <taxon>Hydroidolina</taxon>
        <taxon>Leptothecata</taxon>
        <taxon>Obeliida</taxon>
        <taxon>Clytiidae</taxon>
        <taxon>Clytia</taxon>
    </lineage>
</organism>
<feature type="domain" description="Ig-like" evidence="6">
    <location>
        <begin position="1170"/>
        <end position="1255"/>
    </location>
</feature>
<evidence type="ECO:0000256" key="4">
    <source>
        <dbReference type="ARBA" id="ARBA00023319"/>
    </source>
</evidence>
<dbReference type="Pfam" id="PF00047">
    <property type="entry name" value="ig"/>
    <property type="match status" value="1"/>
</dbReference>
<dbReference type="PROSITE" id="PS50092">
    <property type="entry name" value="TSP1"/>
    <property type="match status" value="1"/>
</dbReference>
<dbReference type="InterPro" id="IPR036179">
    <property type="entry name" value="Ig-like_dom_sf"/>
</dbReference>
<evidence type="ECO:0000259" key="6">
    <source>
        <dbReference type="PROSITE" id="PS50835"/>
    </source>
</evidence>
<dbReference type="PANTHER" id="PTHR45080:SF30">
    <property type="entry name" value="HEPARAN SULFATE PROTEOGLYCAN 2"/>
    <property type="match status" value="1"/>
</dbReference>
<feature type="signal peptide" evidence="5">
    <location>
        <begin position="1"/>
        <end position="22"/>
    </location>
</feature>
<dbReference type="EnsemblMetazoa" id="CLYHEMT019369.2">
    <property type="protein sequence ID" value="CLYHEMP019369.2"/>
    <property type="gene ID" value="CLYHEMG019369"/>
</dbReference>
<dbReference type="InterPro" id="IPR013151">
    <property type="entry name" value="Immunoglobulin_dom"/>
</dbReference>
<feature type="domain" description="Ig-like" evidence="6">
    <location>
        <begin position="735"/>
        <end position="820"/>
    </location>
</feature>
<feature type="domain" description="Ig-like" evidence="6">
    <location>
        <begin position="2171"/>
        <end position="2272"/>
    </location>
</feature>
<dbReference type="InterPro" id="IPR003599">
    <property type="entry name" value="Ig_sub"/>
</dbReference>
<dbReference type="EnsemblMetazoa" id="CLYHEMT019369.1">
    <property type="protein sequence ID" value="CLYHEMP019369.1"/>
    <property type="gene ID" value="CLYHEMG019369"/>
</dbReference>
<evidence type="ECO:0000256" key="3">
    <source>
        <dbReference type="ARBA" id="ARBA00023157"/>
    </source>
</evidence>
<dbReference type="Pfam" id="PF13927">
    <property type="entry name" value="Ig_3"/>
    <property type="match status" value="3"/>
</dbReference>
<feature type="domain" description="Ig-like" evidence="6">
    <location>
        <begin position="950"/>
        <end position="1040"/>
    </location>
</feature>
<sequence length="2710" mass="301053">MRYFKNGLSLILLLCICDQALLLKGRRHDAERVRRQTGVPSSLISIQYSTKNIVEILNNKTVTINIGDRLSSVGGVRIHIRCPFYGQPHPRAMWYFKGHVIDHVKYPNLDITEPNGVSVLTILKLDPYHVGDYKCAVYNRQGTRSSNSRVRQIVPGQPTIFSKRGVRQLSVTEKVANISIGTDLTVFQGTNLVFWCDVRPKGSSYSIRWITPSTSNPLTHVIRSEGSLEIPNASYRENGYYYCSVSNQNGPADQQRSSVRVIRKIKPSIQSRNDFVRYIRGSGEAYMQIGDTAIIKEGFTVKISCPFSAVPVGKISWLRNGMALALPSSNLYLVKDRTNTLVIEKIEMKHSDIYSCAVSNVLGKEIASSNITVIPSLSSQPKVIEGSHRNVINIDSPKKLTTVTIGETVRIVEGASLKLKCQSTGLPEPRIIWTINRKPIDNDQFIESKNELLILNFKKGYAGDYKCVAKNIIGQSRAWSDIRIVEPTAPAIKPSDAYLKIADRSNLVKLVIGDTLKTSGGRDIEIKCPITGYPLPEPIWKHGDSMLKPHENTVINGEEQTLLLKSVDEWQSGTYSCFATNFAGVAVVTSKLKILPRGSPVITSQEKVLKVLDPTKSFVGISIGTNLTTTTGKSLRIVCPSLGYDNANVEWTINDKNLHYDTRIVLSNGNELIINDLQFFDEGIYKCRVYSQYGFDTMASQIRVLGDLKDGGKTEETTITTMSNNNGNNLLQVKGTIRINSGTDITIISGQDVQIKCLNRGALRPTLQWFKDNIPINPSHRMTPRGGTLMLKELGVSDTGLYTCRVTTELGTKTTESNIKVLEYKPVKINHTPGRVRAIDSKQSVVAKIGTTVYAVAGVNIKILCPITALPEAKISWFFNNKMINNNDRFSQDKLTDALIISKLTEKDVGVYKCVGTQGEKKDEATSTIRLLSMSPSKINPSKREHFSNPLYNDLSYIRVGDSIVVNLGKRIQIDCEASGLPVPKYIWKFNDESLAEHKYIVDLKNGSILVQRVTWNHEGQFICFAVNSQGVDSVSTKIKVVGPYTPTRFRPVIKHVQVLKRSTKTTSVDIGTTISLRAGNNMIIKCPVSVYGGVNIYWVKDEKIFKGSRVHDDGSVFIRRVKLQDSGDYECYSKDEARLLFGAVKLKVIAPIDDLVESTKPEEVEFYFPQKTALDVALGSKVSILSGNIVRFMCPVVNDDTEVTVTWMKNKQPIKTMKDEYQVIGSTLTIKNTETGKHRITCRISGPLGSTTVTSDLYVVAPTPINLLEVNQDIVSTKSKTKVDVGGKVHVLDGSSIEMTCPVSSIPPPTIRWQRNKAELDEGTDSGAYMKKMGTTLTIPFVRRRSAGIYTCVATNQFGGEVKASLQVSVYVPRRPRFRSKIEGPVGGPNTIHIGDESGWQTERFIYTAKETYADKIGQDYKILTGPVFSLTCDVDGEPRPVIKWRRDGKLIPNARSTVYKIDTKDINGSGYYTCVAANAFGSLTSSSNVDILAPSKPIIQRDPNHVNRTEVLSETSGQTRVEVLIGDDLKTLTETNVYIRCPAIGIPRPTITFYKDGQLLGISQNIMIDNLGSLLLSPASKTLSSDGVYTCRAENNGGSHELNTTLKLYEPAKPEFLRPVTKPRFRYDRQKKEGILYMTVGQNTRAYPDTILVISCPVAGFPFPVVIWEKDGKAVTSGDIAVLKDNATTLAYRLSSLDDYGVFVCVAANSAGTVRKESIVNIAEPLAARILTTKPNVVTAWNLEANITIGQNANIMADSTLRILCPTLGEPKAKVTWSRKGSQPGDLETNPLVSFGAGGLEMTIRNIPSSLAGVYKCTADNAFGADVKKSIVKVADSFAPEIMANNRTVVSRRGTQRLTVTVGGQLFVHRHTKVVIDCPVKGYPPPKVKWFKDEEPLIKNVDYDARTHRLRIKKVRLRNKGVFRCQAENFLNTVSAESKISVGYSPYIYRPKAGLSPIISSAAHSEVKIPIGVKEIYIRLGSTATFHCNIDSFPTANIIWKLNKEPINIVETERYESLIPSVLSVKKVSAEDQGVYRCEVRNIYGWYWRESKLAAMEPPSISYDRTNISITDAATVRKRVRITIGGSLIVMKGMNIIIRCPAIGIPEPKITWNKVNRTTPLDSRIYVTHDNDLMITSGRVSDSGVWQCRAKNKVGEALGQSVIAVADKPTAVVYPDFRNDKDGRTSLVSIARQNLVIPTGKLIRLKCHVTGSPEPKVTWLKGHDIIRESDRHKVVGKQLEIKGAKVEDVGAYLCMAENVMGATTAFTEITIGIPPRIDRTTRRNSTVVDGRKHVSFNIGTSRTIPVGATVRIYCNSTGLPKPSISWISEKGGGRKKTRTRIQSDLPDIITIRDFSKRDEGTYECQVRNYIGNDRARSTLALLDAASITKYIALKRWQNERLFMFSDTNKGHVIEGEAVRLVCAGIGYPTPSVSFYRAPQSLTDYEDFVEQLAPFNREVLRKEFELIQKNATEGVIPVGDNFRQMRRLLKIRVHGQQQRLVTVGQLFASKIEVQSSGLYTCRSKNKAGSASKSMHLYVHPKQERRFGGVWVALNYGECKGPCARANYATQGRNVYCMSPGGHVISNIKCNPEKKPPLTKECSSKECITEWAIEPWSECSRTCGHNGKQYRSPRCIYSKTGKTVSSQNCPHETKPESRRECNNFPCNEIQCVDKYQYCKLVSGMGFCEVEMYKSHCCQSCVRDRGRWGKH</sequence>
<dbReference type="PROSITE" id="PS50900">
    <property type="entry name" value="PLAC"/>
    <property type="match status" value="1"/>
</dbReference>
<dbReference type="InterPro" id="IPR036383">
    <property type="entry name" value="TSP1_rpt_sf"/>
</dbReference>
<evidence type="ECO:0000256" key="2">
    <source>
        <dbReference type="ARBA" id="ARBA00022737"/>
    </source>
</evidence>
<dbReference type="Pfam" id="PF19030">
    <property type="entry name" value="TSP1_ADAMTS"/>
    <property type="match status" value="2"/>
</dbReference>
<keyword evidence="1 5" id="KW-0732">Signal</keyword>
<keyword evidence="4" id="KW-0393">Immunoglobulin domain</keyword>
<dbReference type="SUPFAM" id="SSF48726">
    <property type="entry name" value="Immunoglobulin"/>
    <property type="match status" value="22"/>
</dbReference>
<feature type="domain" description="Ig-like" evidence="6">
    <location>
        <begin position="2277"/>
        <end position="2382"/>
    </location>
</feature>
<feature type="domain" description="Ig-like" evidence="6">
    <location>
        <begin position="1052"/>
        <end position="1132"/>
    </location>
</feature>
<feature type="domain" description="Ig-like" evidence="6">
    <location>
        <begin position="1737"/>
        <end position="1837"/>
    </location>
</feature>
<feature type="domain" description="Ig-like" evidence="6">
    <location>
        <begin position="1842"/>
        <end position="1943"/>
    </location>
</feature>
<dbReference type="InterPro" id="IPR000884">
    <property type="entry name" value="TSP1_rpt"/>
</dbReference>
<protein>
    <submittedName>
        <fullName evidence="8">Uncharacterized protein</fullName>
    </submittedName>
</protein>
<feature type="domain" description="Ig-like" evidence="6">
    <location>
        <begin position="1625"/>
        <end position="1723"/>
    </location>
</feature>
<dbReference type="GeneID" id="136803825"/>
<feature type="domain" description="Ig-like" evidence="6">
    <location>
        <begin position="490"/>
        <end position="593"/>
    </location>
</feature>
<name>A0A7M6DP28_9CNID</name>
<feature type="domain" description="PLAC" evidence="7">
    <location>
        <begin position="2667"/>
        <end position="2704"/>
    </location>
</feature>
<dbReference type="InterPro" id="IPR013098">
    <property type="entry name" value="Ig_I-set"/>
</dbReference>
<dbReference type="CDD" id="cd00096">
    <property type="entry name" value="Ig"/>
    <property type="match status" value="5"/>
</dbReference>
<feature type="domain" description="Ig-like" evidence="6">
    <location>
        <begin position="1390"/>
        <end position="1492"/>
    </location>
</feature>
<keyword evidence="9" id="KW-1185">Reference proteome</keyword>
<feature type="domain" description="Ig-like" evidence="6">
    <location>
        <begin position="614"/>
        <end position="703"/>
    </location>
</feature>
<feature type="domain" description="Ig-like" evidence="6">
    <location>
        <begin position="397"/>
        <end position="485"/>
    </location>
</feature>
<reference evidence="8" key="1">
    <citation type="submission" date="2021-01" db="UniProtKB">
        <authorList>
            <consortium name="EnsemblMetazoa"/>
        </authorList>
    </citation>
    <scope>IDENTIFICATION</scope>
</reference>
<dbReference type="FunFam" id="2.60.40.10:FF:000032">
    <property type="entry name" value="palladin isoform X1"/>
    <property type="match status" value="1"/>
</dbReference>
<dbReference type="PROSITE" id="PS50835">
    <property type="entry name" value="IG_LIKE"/>
    <property type="match status" value="21"/>
</dbReference>
<proteinExistence type="predicted"/>
<feature type="domain" description="Ig-like" evidence="6">
    <location>
        <begin position="1499"/>
        <end position="1609"/>
    </location>
</feature>
<feature type="domain" description="Ig-like" evidence="6">
    <location>
        <begin position="158"/>
        <end position="260"/>
    </location>
</feature>
<accession>A0A7M6DP28</accession>
<keyword evidence="3" id="KW-1015">Disulfide bond</keyword>
<feature type="domain" description="Ig-like" evidence="6">
    <location>
        <begin position="267"/>
        <end position="372"/>
    </location>
</feature>
<dbReference type="InterPro" id="IPR003598">
    <property type="entry name" value="Ig_sub2"/>
</dbReference>
<evidence type="ECO:0000259" key="7">
    <source>
        <dbReference type="PROSITE" id="PS50900"/>
    </source>
</evidence>
<feature type="domain" description="Ig-like" evidence="6">
    <location>
        <begin position="833"/>
        <end position="930"/>
    </location>
</feature>
<feature type="domain" description="Ig-like" evidence="6">
    <location>
        <begin position="1959"/>
        <end position="2064"/>
    </location>
</feature>
<feature type="domain" description="Ig-like" evidence="6">
    <location>
        <begin position="2080"/>
        <end position="2168"/>
    </location>
</feature>
<dbReference type="SUPFAM" id="SSF82895">
    <property type="entry name" value="TSP-1 type 1 repeat"/>
    <property type="match status" value="1"/>
</dbReference>
<keyword evidence="2" id="KW-0677">Repeat</keyword>
<evidence type="ECO:0000256" key="1">
    <source>
        <dbReference type="ARBA" id="ARBA00022729"/>
    </source>
</evidence>
<feature type="domain" description="Ig-like" evidence="6">
    <location>
        <begin position="40"/>
        <end position="151"/>
    </location>
</feature>
<dbReference type="Gene3D" id="2.20.100.10">
    <property type="entry name" value="Thrombospondin type-1 (TSP1) repeat"/>
    <property type="match status" value="1"/>
</dbReference>
<evidence type="ECO:0000313" key="8">
    <source>
        <dbReference type="EnsemblMetazoa" id="CLYHEMP019369.2"/>
    </source>
</evidence>